<feature type="compositionally biased region" description="Low complexity" evidence="1">
    <location>
        <begin position="25"/>
        <end position="34"/>
    </location>
</feature>
<evidence type="ECO:0000313" key="3">
    <source>
        <dbReference type="Proteomes" id="UP000005808"/>
    </source>
</evidence>
<organism evidence="2 3">
    <name type="scientific">Cupriavidus basilensis OR16</name>
    <dbReference type="NCBI Taxonomy" id="1127483"/>
    <lineage>
        <taxon>Bacteria</taxon>
        <taxon>Pseudomonadati</taxon>
        <taxon>Pseudomonadota</taxon>
        <taxon>Betaproteobacteria</taxon>
        <taxon>Burkholderiales</taxon>
        <taxon>Burkholderiaceae</taxon>
        <taxon>Cupriavidus</taxon>
    </lineage>
</organism>
<protein>
    <submittedName>
        <fullName evidence="2">Adenosylcobinamide-phosphate guanylyltransferase</fullName>
    </submittedName>
</protein>
<feature type="compositionally biased region" description="Polar residues" evidence="1">
    <location>
        <begin position="1"/>
        <end position="14"/>
    </location>
</feature>
<sequence>MTPANASATATEPVSASGHAPASERSSQAAAAPHAAAVPAARASSRWCWFYVDELGRLNQKLAAAADRVRLLVAGIPVSVKGAGPA</sequence>
<evidence type="ECO:0000313" key="2">
    <source>
        <dbReference type="EMBL" id="EHP40476.1"/>
    </source>
</evidence>
<evidence type="ECO:0000256" key="1">
    <source>
        <dbReference type="SAM" id="MobiDB-lite"/>
    </source>
</evidence>
<dbReference type="EMBL" id="AHJE01000065">
    <property type="protein sequence ID" value="EHP40476.1"/>
    <property type="molecule type" value="Genomic_DNA"/>
</dbReference>
<keyword evidence="2" id="KW-0548">Nucleotidyltransferase</keyword>
<comment type="caution">
    <text evidence="2">The sequence shown here is derived from an EMBL/GenBank/DDBJ whole genome shotgun (WGS) entry which is preliminary data.</text>
</comment>
<feature type="region of interest" description="Disordered" evidence="1">
    <location>
        <begin position="1"/>
        <end position="34"/>
    </location>
</feature>
<proteinExistence type="predicted"/>
<dbReference type="Proteomes" id="UP000005808">
    <property type="component" value="Unassembled WGS sequence"/>
</dbReference>
<keyword evidence="2" id="KW-0808">Transferase</keyword>
<dbReference type="UniPathway" id="UPA00148">
    <property type="reaction ID" value="UER00236"/>
</dbReference>
<dbReference type="PATRIC" id="fig|1127483.3.peg.5145"/>
<dbReference type="AlphaFoldDB" id="H1SAK3"/>
<accession>H1SAK3</accession>
<dbReference type="GO" id="GO:0009236">
    <property type="term" value="P:cobalamin biosynthetic process"/>
    <property type="evidence" value="ECO:0007669"/>
    <property type="project" value="UniProtKB-UniPathway"/>
</dbReference>
<dbReference type="GO" id="GO:0016779">
    <property type="term" value="F:nucleotidyltransferase activity"/>
    <property type="evidence" value="ECO:0007669"/>
    <property type="project" value="UniProtKB-KW"/>
</dbReference>
<dbReference type="InterPro" id="IPR027417">
    <property type="entry name" value="P-loop_NTPase"/>
</dbReference>
<reference evidence="2 3" key="1">
    <citation type="journal article" date="2012" name="J. Bacteriol.">
        <title>De Novo Genome Project of Cupriavidus basilensis OR16.</title>
        <authorList>
            <person name="Cserhati M."/>
            <person name="Kriszt B."/>
            <person name="Szoboszlay S."/>
            <person name="Toth A."/>
            <person name="Szabo I."/>
            <person name="Tancsics A."/>
            <person name="Nagy I."/>
            <person name="Horvath B."/>
            <person name="Nagy I."/>
            <person name="Kukolya J."/>
        </authorList>
    </citation>
    <scope>NUCLEOTIDE SEQUENCE [LARGE SCALE GENOMIC DNA]</scope>
    <source>
        <strain evidence="2 3">OR16</strain>
    </source>
</reference>
<gene>
    <name evidence="2" type="ORF">OR16_25738</name>
</gene>
<name>H1SAK3_9BURK</name>
<dbReference type="Gene3D" id="3.40.50.300">
    <property type="entry name" value="P-loop containing nucleotide triphosphate hydrolases"/>
    <property type="match status" value="1"/>
</dbReference>